<sequence>MVVELLSHNDSCQLLVDRLGVLRIAAEPPALREIITSCAGLSVALVFVAARAVRVPRPVDGLAGCRTQLFPDNDYMRWPPTIRVPPGTGPRQDEWPLGIVYRIASGPNDQLLIQAGRV</sequence>
<evidence type="ECO:0000313" key="2">
    <source>
        <dbReference type="Proteomes" id="UP001500620"/>
    </source>
</evidence>
<organism evidence="1 2">
    <name type="scientific">Dactylosporangium darangshiense</name>
    <dbReference type="NCBI Taxonomy" id="579108"/>
    <lineage>
        <taxon>Bacteria</taxon>
        <taxon>Bacillati</taxon>
        <taxon>Actinomycetota</taxon>
        <taxon>Actinomycetes</taxon>
        <taxon>Micromonosporales</taxon>
        <taxon>Micromonosporaceae</taxon>
        <taxon>Dactylosporangium</taxon>
    </lineage>
</organism>
<proteinExistence type="predicted"/>
<name>A0ABP8DUV1_9ACTN</name>
<protein>
    <submittedName>
        <fullName evidence="1">Uncharacterized protein</fullName>
    </submittedName>
</protein>
<gene>
    <name evidence="1" type="ORF">GCM10022255_110760</name>
</gene>
<dbReference type="RefSeq" id="WP_345143563.1">
    <property type="nucleotide sequence ID" value="NZ_BAABAT010000077.1"/>
</dbReference>
<reference evidence="2" key="1">
    <citation type="journal article" date="2019" name="Int. J. Syst. Evol. Microbiol.">
        <title>The Global Catalogue of Microorganisms (GCM) 10K type strain sequencing project: providing services to taxonomists for standard genome sequencing and annotation.</title>
        <authorList>
            <consortium name="The Broad Institute Genomics Platform"/>
            <consortium name="The Broad Institute Genome Sequencing Center for Infectious Disease"/>
            <person name="Wu L."/>
            <person name="Ma J."/>
        </authorList>
    </citation>
    <scope>NUCLEOTIDE SEQUENCE [LARGE SCALE GENOMIC DNA]</scope>
    <source>
        <strain evidence="2">JCM 17441</strain>
    </source>
</reference>
<dbReference type="Proteomes" id="UP001500620">
    <property type="component" value="Unassembled WGS sequence"/>
</dbReference>
<evidence type="ECO:0000313" key="1">
    <source>
        <dbReference type="EMBL" id="GAA4263714.1"/>
    </source>
</evidence>
<accession>A0ABP8DUV1</accession>
<dbReference type="EMBL" id="BAABAT010000077">
    <property type="protein sequence ID" value="GAA4263714.1"/>
    <property type="molecule type" value="Genomic_DNA"/>
</dbReference>
<keyword evidence="2" id="KW-1185">Reference proteome</keyword>
<comment type="caution">
    <text evidence="1">The sequence shown here is derived from an EMBL/GenBank/DDBJ whole genome shotgun (WGS) entry which is preliminary data.</text>
</comment>